<accession>A0AAE1H5G7</accession>
<dbReference type="InterPro" id="IPR001810">
    <property type="entry name" value="F-box_dom"/>
</dbReference>
<dbReference type="PROSITE" id="PS50181">
    <property type="entry name" value="FBOX"/>
    <property type="match status" value="1"/>
</dbReference>
<reference evidence="4" key="1">
    <citation type="submission" date="2021-07" db="EMBL/GenBank/DDBJ databases">
        <authorList>
            <person name="Catto M.A."/>
            <person name="Jacobson A."/>
            <person name="Kennedy G."/>
            <person name="Labadie P."/>
            <person name="Hunt B.G."/>
            <person name="Srinivasan R."/>
        </authorList>
    </citation>
    <scope>NUCLEOTIDE SEQUENCE</scope>
    <source>
        <strain evidence="4">PL_HMW_Pooled</strain>
        <tissue evidence="4">Head</tissue>
    </source>
</reference>
<dbReference type="Pfam" id="PF12937">
    <property type="entry name" value="F-box-like"/>
    <property type="match status" value="1"/>
</dbReference>
<dbReference type="SMART" id="SM00256">
    <property type="entry name" value="FBOX"/>
    <property type="match status" value="1"/>
</dbReference>
<dbReference type="SUPFAM" id="SSF81383">
    <property type="entry name" value="F-box domain"/>
    <property type="match status" value="1"/>
</dbReference>
<dbReference type="EMBL" id="JAHWGI010000406">
    <property type="protein sequence ID" value="KAK3915134.1"/>
    <property type="molecule type" value="Genomic_DNA"/>
</dbReference>
<dbReference type="PANTHER" id="PTHR16134">
    <property type="entry name" value="F-BOX/TPR REPEAT PROTEIN POF3"/>
    <property type="match status" value="1"/>
</dbReference>
<sequence>MGSRRVTRSQNLRVFEVQTASSSGRPPNNQIVRALLQPCSLEVGDMSVKIADDPAKSNCSTCTGCINDGNEEAGDGLPSSAVNLSLHCDGSVQLSRVMRCPSSARSRKNLYNPHSTNQCSSSSHPSRMTRNPSLNRIRDNLASTESSSICDGILAEPTQAARVISCPIPNNSTKKRCLQDDNIIHENERQFDFGGISESDVLKCRSGQSSYPLRALKTIPNFQEFHTDNQTSHTPPALKTISNIHESQVDNDDSNINRLPDEILCMIFSYLPQLELLRNCSKVCHRWLSVSSSSVLWQTLSFCGQDIPIEHVCGSIRFSPMLKSITIKDRCDVDVILHVLQQHCRRLETINLVRCRPTDGSHQTLRAKFLYPFLKKAQLRNINLKGTDYRSKKFFQILSTMPDLKKLNISCSRGVSPQLLSEVAMNSNLKVFKNKWHSNSIYNGPKSMTIQLPGKIDDWACAYNLLFESAGKSLTTLEFYAAGISDSALAGIAKCRHLKKLCIYNANCLASESMAAIGSLLELKELLLHNAKLTTADVAHAFQTGNLSGLQSLHFNDSITANSDDVSADSCVKVAAEKLKKLKHLSITKCRELTDQGVEAVLTHCSDLLTLDLNGGLGISGQSFLLIPTRTPQLKLLIVEEDCPPEKNILLKTLVDNHSITVDRVSSWKHRTTSYLL</sequence>
<feature type="domain" description="F-box" evidence="3">
    <location>
        <begin position="253"/>
        <end position="300"/>
    </location>
</feature>
<dbReference type="InterPro" id="IPR036047">
    <property type="entry name" value="F-box-like_dom_sf"/>
</dbReference>
<dbReference type="SUPFAM" id="SSF52047">
    <property type="entry name" value="RNI-like"/>
    <property type="match status" value="2"/>
</dbReference>
<dbReference type="Gene3D" id="1.20.1280.50">
    <property type="match status" value="1"/>
</dbReference>
<organism evidence="4 5">
    <name type="scientific">Frankliniella fusca</name>
    <dbReference type="NCBI Taxonomy" id="407009"/>
    <lineage>
        <taxon>Eukaryota</taxon>
        <taxon>Metazoa</taxon>
        <taxon>Ecdysozoa</taxon>
        <taxon>Arthropoda</taxon>
        <taxon>Hexapoda</taxon>
        <taxon>Insecta</taxon>
        <taxon>Pterygota</taxon>
        <taxon>Neoptera</taxon>
        <taxon>Paraneoptera</taxon>
        <taxon>Thysanoptera</taxon>
        <taxon>Terebrantia</taxon>
        <taxon>Thripoidea</taxon>
        <taxon>Thripidae</taxon>
        <taxon>Frankliniella</taxon>
    </lineage>
</organism>
<dbReference type="Gene3D" id="3.80.10.10">
    <property type="entry name" value="Ribonuclease Inhibitor"/>
    <property type="match status" value="2"/>
</dbReference>
<dbReference type="InterPro" id="IPR032675">
    <property type="entry name" value="LRR_dom_sf"/>
</dbReference>
<protein>
    <submittedName>
        <fullName evidence="4">F-box/LRR-repeat protein 7</fullName>
    </submittedName>
</protein>
<dbReference type="AlphaFoldDB" id="A0AAE1H5G7"/>
<dbReference type="InterPro" id="IPR006553">
    <property type="entry name" value="Leu-rich_rpt_Cys-con_subtyp"/>
</dbReference>
<keyword evidence="5" id="KW-1185">Reference proteome</keyword>
<dbReference type="SMART" id="SM00367">
    <property type="entry name" value="LRR_CC"/>
    <property type="match status" value="3"/>
</dbReference>
<feature type="compositionally biased region" description="Polar residues" evidence="2">
    <location>
        <begin position="112"/>
        <end position="133"/>
    </location>
</feature>
<proteinExistence type="predicted"/>
<comment type="caution">
    <text evidence="4">The sequence shown here is derived from an EMBL/GenBank/DDBJ whole genome shotgun (WGS) entry which is preliminary data.</text>
</comment>
<name>A0AAE1H5G7_9NEOP</name>
<evidence type="ECO:0000313" key="4">
    <source>
        <dbReference type="EMBL" id="KAK3915134.1"/>
    </source>
</evidence>
<evidence type="ECO:0000256" key="2">
    <source>
        <dbReference type="SAM" id="MobiDB-lite"/>
    </source>
</evidence>
<reference evidence="4" key="2">
    <citation type="journal article" date="2023" name="BMC Genomics">
        <title>Pest status, molecular evolution, and epigenetic factors derived from the genome assembly of Frankliniella fusca, a thysanopteran phytovirus vector.</title>
        <authorList>
            <person name="Catto M.A."/>
            <person name="Labadie P.E."/>
            <person name="Jacobson A.L."/>
            <person name="Kennedy G.G."/>
            <person name="Srinivasan R."/>
            <person name="Hunt B.G."/>
        </authorList>
    </citation>
    <scope>NUCLEOTIDE SEQUENCE</scope>
    <source>
        <strain evidence="4">PL_HMW_Pooled</strain>
    </source>
</reference>
<evidence type="ECO:0000313" key="5">
    <source>
        <dbReference type="Proteomes" id="UP001219518"/>
    </source>
</evidence>
<evidence type="ECO:0000259" key="3">
    <source>
        <dbReference type="PROSITE" id="PS50181"/>
    </source>
</evidence>
<keyword evidence="1" id="KW-0833">Ubl conjugation pathway</keyword>
<gene>
    <name evidence="4" type="ORF">KUF71_024411</name>
</gene>
<feature type="region of interest" description="Disordered" evidence="2">
    <location>
        <begin position="105"/>
        <end position="133"/>
    </location>
</feature>
<evidence type="ECO:0000256" key="1">
    <source>
        <dbReference type="ARBA" id="ARBA00022786"/>
    </source>
</evidence>
<dbReference type="Proteomes" id="UP001219518">
    <property type="component" value="Unassembled WGS sequence"/>
</dbReference>
<dbReference type="PANTHER" id="PTHR16134:SF119">
    <property type="entry name" value="AT02038P-RELATED"/>
    <property type="match status" value="1"/>
</dbReference>